<sequence>MPPQPHRPDALTWQVFRGSTAVRQGLLTEHQLRSGAWIRLRHDVYADARLDRDHALACRAALLRLPPGVLIAGPSAAYLHGVDHAATFTDDVHVLVPPQMRIGTQRGLRLHVGGANLAPTSGSAASDRR</sequence>
<organism evidence="1 2">
    <name type="scientific">Micromonospora azadirachtae</name>
    <dbReference type="NCBI Taxonomy" id="1970735"/>
    <lineage>
        <taxon>Bacteria</taxon>
        <taxon>Bacillati</taxon>
        <taxon>Actinomycetota</taxon>
        <taxon>Actinomycetes</taxon>
        <taxon>Micromonosporales</taxon>
        <taxon>Micromonosporaceae</taxon>
        <taxon>Micromonospora</taxon>
    </lineage>
</organism>
<keyword evidence="2" id="KW-1185">Reference proteome</keyword>
<protein>
    <submittedName>
        <fullName evidence="1">Uncharacterized protein</fullName>
    </submittedName>
</protein>
<proteinExistence type="predicted"/>
<evidence type="ECO:0000313" key="2">
    <source>
        <dbReference type="Proteomes" id="UP001597053"/>
    </source>
</evidence>
<evidence type="ECO:0000313" key="1">
    <source>
        <dbReference type="EMBL" id="MFD0787804.1"/>
    </source>
</evidence>
<gene>
    <name evidence="1" type="ORF">ACFQZ8_28190</name>
</gene>
<comment type="caution">
    <text evidence="1">The sequence shown here is derived from an EMBL/GenBank/DDBJ whole genome shotgun (WGS) entry which is preliminary data.</text>
</comment>
<name>A0ABW3ABE0_9ACTN</name>
<feature type="non-terminal residue" evidence="1">
    <location>
        <position position="129"/>
    </location>
</feature>
<dbReference type="EMBL" id="JBHTHM010002268">
    <property type="protein sequence ID" value="MFD0787804.1"/>
    <property type="molecule type" value="Genomic_DNA"/>
</dbReference>
<dbReference type="Proteomes" id="UP001597053">
    <property type="component" value="Unassembled WGS sequence"/>
</dbReference>
<accession>A0ABW3ABE0</accession>
<reference evidence="2" key="1">
    <citation type="journal article" date="2019" name="Int. J. Syst. Evol. Microbiol.">
        <title>The Global Catalogue of Microorganisms (GCM) 10K type strain sequencing project: providing services to taxonomists for standard genome sequencing and annotation.</title>
        <authorList>
            <consortium name="The Broad Institute Genomics Platform"/>
            <consortium name="The Broad Institute Genome Sequencing Center for Infectious Disease"/>
            <person name="Wu L."/>
            <person name="Ma J."/>
        </authorList>
    </citation>
    <scope>NUCLEOTIDE SEQUENCE [LARGE SCALE GENOMIC DNA]</scope>
    <source>
        <strain evidence="2">JCM 32148</strain>
    </source>
</reference>